<dbReference type="OrthoDB" id="1653576at2"/>
<dbReference type="InterPro" id="IPR016785">
    <property type="entry name" value="ComGD"/>
</dbReference>
<dbReference type="GO" id="GO:0009986">
    <property type="term" value="C:cell surface"/>
    <property type="evidence" value="ECO:0007669"/>
    <property type="project" value="UniProtKB-SubCell"/>
</dbReference>
<reference evidence="4 5" key="1">
    <citation type="submission" date="2016-10" db="EMBL/GenBank/DDBJ databases">
        <authorList>
            <person name="de Groot N.N."/>
        </authorList>
    </citation>
    <scope>NUCLEOTIDE SEQUENCE [LARGE SCALE GENOMIC DNA]</scope>
    <source>
        <strain evidence="4 5">CCM7597</strain>
    </source>
</reference>
<dbReference type="SUPFAM" id="SSF54523">
    <property type="entry name" value="Pili subunits"/>
    <property type="match status" value="1"/>
</dbReference>
<organism evidence="4 5">
    <name type="scientific">Thalassobacillus cyri</name>
    <dbReference type="NCBI Taxonomy" id="571932"/>
    <lineage>
        <taxon>Bacteria</taxon>
        <taxon>Bacillati</taxon>
        <taxon>Bacillota</taxon>
        <taxon>Bacilli</taxon>
        <taxon>Bacillales</taxon>
        <taxon>Bacillaceae</taxon>
        <taxon>Thalassobacillus</taxon>
    </lineage>
</organism>
<keyword evidence="2" id="KW-0178">Competence</keyword>
<dbReference type="EMBL" id="FNQR01000018">
    <property type="protein sequence ID" value="SEB12472.1"/>
    <property type="molecule type" value="Genomic_DNA"/>
</dbReference>
<name>A0A1H4GV15_9BACI</name>
<dbReference type="NCBIfam" id="TIGR02532">
    <property type="entry name" value="IV_pilin_GFxxxE"/>
    <property type="match status" value="1"/>
</dbReference>
<dbReference type="InterPro" id="IPR045584">
    <property type="entry name" value="Pilin-like"/>
</dbReference>
<proteinExistence type="predicted"/>
<evidence type="ECO:0000313" key="5">
    <source>
        <dbReference type="Proteomes" id="UP000198584"/>
    </source>
</evidence>
<dbReference type="Proteomes" id="UP000198584">
    <property type="component" value="Unassembled WGS sequence"/>
</dbReference>
<dbReference type="STRING" id="571932.SAMN05421743_11820"/>
<evidence type="ECO:0000256" key="1">
    <source>
        <dbReference type="ARBA" id="ARBA00004241"/>
    </source>
</evidence>
<dbReference type="RefSeq" id="WP_093046241.1">
    <property type="nucleotide sequence ID" value="NZ_FNQR01000018.1"/>
</dbReference>
<dbReference type="GO" id="GO:0030420">
    <property type="term" value="P:establishment of competence for transformation"/>
    <property type="evidence" value="ECO:0007669"/>
    <property type="project" value="UniProtKB-KW"/>
</dbReference>
<keyword evidence="5" id="KW-1185">Reference proteome</keyword>
<accession>A0A1H4GV15</accession>
<keyword evidence="3" id="KW-1133">Transmembrane helix</keyword>
<sequence length="145" mass="16974">MLTKNGYTLLETMIVLLTLSVFLAIAVPIHRQTQDHTAFTNFYKQFEDDVLLTQQLSMNNQSFYDLMIMPAQKKYLLMDTKKEQKIIERDIPQALMIDIQTLQLPIRFSSDGTIFNPGSFRIKTPNNTYKIVFPFGKSRCYMYEI</sequence>
<protein>
    <submittedName>
        <fullName evidence="4">Prepilin-type N-terminal cleavage/methylation domain-containing protein</fullName>
    </submittedName>
</protein>
<dbReference type="AlphaFoldDB" id="A0A1H4GV15"/>
<evidence type="ECO:0000256" key="3">
    <source>
        <dbReference type="SAM" id="Phobius"/>
    </source>
</evidence>
<gene>
    <name evidence="4" type="ORF">SAMN05421743_11820</name>
</gene>
<evidence type="ECO:0000313" key="4">
    <source>
        <dbReference type="EMBL" id="SEB12472.1"/>
    </source>
</evidence>
<evidence type="ECO:0000256" key="2">
    <source>
        <dbReference type="ARBA" id="ARBA00023287"/>
    </source>
</evidence>
<dbReference type="InterPro" id="IPR012902">
    <property type="entry name" value="N_methyl_site"/>
</dbReference>
<comment type="subcellular location">
    <subcellularLocation>
        <location evidence="1">Cell surface</location>
    </subcellularLocation>
</comment>
<dbReference type="PIRSF" id="PIRSF021292">
    <property type="entry name" value="Competence_ComGD"/>
    <property type="match status" value="1"/>
</dbReference>
<keyword evidence="3" id="KW-0472">Membrane</keyword>
<dbReference type="NCBIfam" id="NF040982">
    <property type="entry name" value="ComGD"/>
    <property type="match status" value="1"/>
</dbReference>
<keyword evidence="3" id="KW-0812">Transmembrane</keyword>
<feature type="transmembrane region" description="Helical" evidence="3">
    <location>
        <begin position="6"/>
        <end position="27"/>
    </location>
</feature>